<dbReference type="Proteomes" id="UP000017246">
    <property type="component" value="Unassembled WGS sequence"/>
</dbReference>
<proteinExistence type="predicted"/>
<dbReference type="InterPro" id="IPR025715">
    <property type="entry name" value="FoP_C"/>
</dbReference>
<reference evidence="5" key="2">
    <citation type="submission" date="2015-11" db="EMBL/GenBank/DDBJ databases">
        <authorList>
            <person name="Zhang Y."/>
            <person name="Guo Z."/>
        </authorList>
    </citation>
    <scope>NUCLEOTIDE SEQUENCE</scope>
</reference>
<organism evidence="5 6">
    <name type="scientific">Echinococcus multilocularis</name>
    <name type="common">Fox tapeworm</name>
    <dbReference type="NCBI Taxonomy" id="6211"/>
    <lineage>
        <taxon>Eukaryota</taxon>
        <taxon>Metazoa</taxon>
        <taxon>Spiralia</taxon>
        <taxon>Lophotrochozoa</taxon>
        <taxon>Platyhelminthes</taxon>
        <taxon>Cestoda</taxon>
        <taxon>Eucestoda</taxon>
        <taxon>Cyclophyllidea</taxon>
        <taxon>Taeniidae</taxon>
        <taxon>Echinococcus</taxon>
    </lineage>
</organism>
<dbReference type="STRING" id="6211.A0A087VYG7"/>
<keyword evidence="1 2" id="KW-0694">RNA-binding</keyword>
<reference evidence="5" key="1">
    <citation type="journal article" date="2013" name="Nature">
        <title>The genomes of four tapeworm species reveal adaptations to parasitism.</title>
        <authorList>
            <person name="Tsai I.J."/>
            <person name="Zarowiecki M."/>
            <person name="Holroyd N."/>
            <person name="Garciarrubio A."/>
            <person name="Sanchez-Flores A."/>
            <person name="Brooks K.L."/>
            <person name="Tracey A."/>
            <person name="Bobes R.J."/>
            <person name="Fragoso G."/>
            <person name="Sciutto E."/>
            <person name="Aslett M."/>
            <person name="Beasley H."/>
            <person name="Bennett H.M."/>
            <person name="Cai J."/>
            <person name="Camicia F."/>
            <person name="Clark R."/>
            <person name="Cucher M."/>
            <person name="De Silva N."/>
            <person name="Day T.A."/>
            <person name="Deplazes P."/>
            <person name="Estrada K."/>
            <person name="Fernandez C."/>
            <person name="Holland P.W."/>
            <person name="Hou J."/>
            <person name="Hu S."/>
            <person name="Huckvale T."/>
            <person name="Hung S.S."/>
            <person name="Kamenetzky L."/>
            <person name="Keane J.A."/>
            <person name="Kiss F."/>
            <person name="Koziol U."/>
            <person name="Lambert O."/>
            <person name="Liu K."/>
            <person name="Luo X."/>
            <person name="Luo Y."/>
            <person name="Macchiaroli N."/>
            <person name="Nichol S."/>
            <person name="Paps J."/>
            <person name="Parkinson J."/>
            <person name="Pouchkina-Stantcheva N."/>
            <person name="Riddiford N."/>
            <person name="Rosenzvit M."/>
            <person name="Salinas G."/>
            <person name="Wasmuth J.D."/>
            <person name="Zamanian M."/>
            <person name="Zheng Y."/>
            <person name="Cai X."/>
            <person name="Soberon X."/>
            <person name="Olson P.D."/>
            <person name="Laclette J.P."/>
            <person name="Brehm K."/>
            <person name="Berriman M."/>
            <person name="Garciarrubio A."/>
            <person name="Bobes R.J."/>
            <person name="Fragoso G."/>
            <person name="Sanchez-Flores A."/>
            <person name="Estrada K."/>
            <person name="Cevallos M.A."/>
            <person name="Morett E."/>
            <person name="Gonzalez V."/>
            <person name="Portillo T."/>
            <person name="Ochoa-Leyva A."/>
            <person name="Jose M.V."/>
            <person name="Sciutto E."/>
            <person name="Landa A."/>
            <person name="Jimenez L."/>
            <person name="Valdes V."/>
            <person name="Carrero J.C."/>
            <person name="Larralde C."/>
            <person name="Morales-Montor J."/>
            <person name="Limon-Lason J."/>
            <person name="Soberon X."/>
            <person name="Laclette J.P."/>
        </authorList>
    </citation>
    <scope>NUCLEOTIDE SEQUENCE [LARGE SCALE GENOMIC DNA]</scope>
</reference>
<dbReference type="GO" id="GO:0003729">
    <property type="term" value="F:mRNA binding"/>
    <property type="evidence" value="ECO:0007669"/>
    <property type="project" value="TreeGrafter"/>
</dbReference>
<dbReference type="PANTHER" id="PTHR19965:SF82">
    <property type="entry name" value="THO COMPLEX SUBUNIT 4"/>
    <property type="match status" value="1"/>
</dbReference>
<dbReference type="PROSITE" id="PS50102">
    <property type="entry name" value="RRM"/>
    <property type="match status" value="1"/>
</dbReference>
<accession>A0A087VYG7</accession>
<evidence type="ECO:0000313" key="6">
    <source>
        <dbReference type="Proteomes" id="UP000017246"/>
    </source>
</evidence>
<evidence type="ECO:0000259" key="4">
    <source>
        <dbReference type="PROSITE" id="PS50102"/>
    </source>
</evidence>
<feature type="region of interest" description="Disordered" evidence="3">
    <location>
        <begin position="154"/>
        <end position="186"/>
    </location>
</feature>
<dbReference type="Pfam" id="PF13865">
    <property type="entry name" value="FoP_duplication"/>
    <property type="match status" value="1"/>
</dbReference>
<dbReference type="SMART" id="SM01218">
    <property type="entry name" value="FoP_duplication"/>
    <property type="match status" value="1"/>
</dbReference>
<name>A0A087VYG7_ECHMU</name>
<dbReference type="OrthoDB" id="1049195at2759"/>
<dbReference type="PANTHER" id="PTHR19965">
    <property type="entry name" value="RNA AND EXPORT FACTOR BINDING PROTEIN"/>
    <property type="match status" value="1"/>
</dbReference>
<dbReference type="Pfam" id="PF00076">
    <property type="entry name" value="RRM_1"/>
    <property type="match status" value="1"/>
</dbReference>
<protein>
    <submittedName>
        <fullName evidence="5">RNA and export factor binding protein 2</fullName>
    </submittedName>
</protein>
<dbReference type="SMART" id="SM00360">
    <property type="entry name" value="RRM"/>
    <property type="match status" value="1"/>
</dbReference>
<feature type="compositionally biased region" description="Basic residues" evidence="3">
    <location>
        <begin position="164"/>
        <end position="179"/>
    </location>
</feature>
<dbReference type="AlphaFoldDB" id="A0A087VYG7"/>
<feature type="domain" description="RRM" evidence="4">
    <location>
        <begin position="69"/>
        <end position="146"/>
    </location>
</feature>
<feature type="region of interest" description="Disordered" evidence="3">
    <location>
        <begin position="9"/>
        <end position="47"/>
    </location>
</feature>
<dbReference type="GO" id="GO:0005634">
    <property type="term" value="C:nucleus"/>
    <property type="evidence" value="ECO:0007669"/>
    <property type="project" value="TreeGrafter"/>
</dbReference>
<dbReference type="InterPro" id="IPR035979">
    <property type="entry name" value="RBD_domain_sf"/>
</dbReference>
<evidence type="ECO:0000256" key="1">
    <source>
        <dbReference type="ARBA" id="ARBA00022884"/>
    </source>
</evidence>
<sequence length="254" mass="28271">MDLSLDEIISKNRASRRGRGSKSQNELRRTSGGRVQKRRLNDFPRRSLPDKWQHDLFLGNGGGATKGNAKILISNLDYGVNDDDIQELFQEFGVLRRAAVHYDRSGRSLGTAEVIYASRADAAKAIERYNGLPLDGRPMNIQFVGAADGQAQARNRLGDVSRGRQQRGRGGRGGRRGNRNTRPPVTKDQLDAELAAYTAQATTISIQKGMSKKAECIVCISSRLNERLLIGVIEFSKHRLALHFCVPCCKLFYR</sequence>
<evidence type="ECO:0000256" key="2">
    <source>
        <dbReference type="PROSITE-ProRule" id="PRU00176"/>
    </source>
</evidence>
<dbReference type="Gene3D" id="3.30.70.330">
    <property type="match status" value="1"/>
</dbReference>
<dbReference type="CDD" id="cd12680">
    <property type="entry name" value="RRM_THOC4"/>
    <property type="match status" value="1"/>
</dbReference>
<dbReference type="eggNOG" id="KOG0533">
    <property type="taxonomic scope" value="Eukaryota"/>
</dbReference>
<gene>
    <name evidence="5" type="ORF">EmuJ_000091500</name>
</gene>
<evidence type="ECO:0000313" key="5">
    <source>
        <dbReference type="EMBL" id="CDI97154.1"/>
    </source>
</evidence>
<dbReference type="SUPFAM" id="SSF54928">
    <property type="entry name" value="RNA-binding domain, RBD"/>
    <property type="match status" value="1"/>
</dbReference>
<dbReference type="InterPro" id="IPR051229">
    <property type="entry name" value="ALYREF_mRNA_export"/>
</dbReference>
<dbReference type="InterPro" id="IPR012677">
    <property type="entry name" value="Nucleotide-bd_a/b_plait_sf"/>
</dbReference>
<dbReference type="GO" id="GO:0006406">
    <property type="term" value="P:mRNA export from nucleus"/>
    <property type="evidence" value="ECO:0007669"/>
    <property type="project" value="TreeGrafter"/>
</dbReference>
<dbReference type="EMBL" id="LN902846">
    <property type="protein sequence ID" value="CDI97154.1"/>
    <property type="molecule type" value="Genomic_DNA"/>
</dbReference>
<dbReference type="InterPro" id="IPR000504">
    <property type="entry name" value="RRM_dom"/>
</dbReference>
<evidence type="ECO:0000256" key="3">
    <source>
        <dbReference type="SAM" id="MobiDB-lite"/>
    </source>
</evidence>
<keyword evidence="6" id="KW-1185">Reference proteome</keyword>
<dbReference type="OMA" id="YNAECKM"/>